<dbReference type="EMBL" id="GBXM01083145">
    <property type="protein sequence ID" value="JAH25432.1"/>
    <property type="molecule type" value="Transcribed_RNA"/>
</dbReference>
<organism evidence="1">
    <name type="scientific">Anguilla anguilla</name>
    <name type="common">European freshwater eel</name>
    <name type="synonym">Muraena anguilla</name>
    <dbReference type="NCBI Taxonomy" id="7936"/>
    <lineage>
        <taxon>Eukaryota</taxon>
        <taxon>Metazoa</taxon>
        <taxon>Chordata</taxon>
        <taxon>Craniata</taxon>
        <taxon>Vertebrata</taxon>
        <taxon>Euteleostomi</taxon>
        <taxon>Actinopterygii</taxon>
        <taxon>Neopterygii</taxon>
        <taxon>Teleostei</taxon>
        <taxon>Anguilliformes</taxon>
        <taxon>Anguillidae</taxon>
        <taxon>Anguilla</taxon>
    </lineage>
</organism>
<evidence type="ECO:0000313" key="1">
    <source>
        <dbReference type="EMBL" id="JAH25432.1"/>
    </source>
</evidence>
<reference evidence="1" key="1">
    <citation type="submission" date="2014-11" db="EMBL/GenBank/DDBJ databases">
        <authorList>
            <person name="Amaro Gonzalez C."/>
        </authorList>
    </citation>
    <scope>NUCLEOTIDE SEQUENCE</scope>
</reference>
<dbReference type="AlphaFoldDB" id="A0A0E9R9H1"/>
<protein>
    <submittedName>
        <fullName evidence="1">Uncharacterized protein</fullName>
    </submittedName>
</protein>
<accession>A0A0E9R9H1</accession>
<reference evidence="1" key="2">
    <citation type="journal article" date="2015" name="Fish Shellfish Immunol.">
        <title>Early steps in the European eel (Anguilla anguilla)-Vibrio vulnificus interaction in the gills: Role of the RtxA13 toxin.</title>
        <authorList>
            <person name="Callol A."/>
            <person name="Pajuelo D."/>
            <person name="Ebbesson L."/>
            <person name="Teles M."/>
            <person name="MacKenzie S."/>
            <person name="Amaro C."/>
        </authorList>
    </citation>
    <scope>NUCLEOTIDE SEQUENCE</scope>
</reference>
<name>A0A0E9R9H1_ANGAN</name>
<dbReference type="EMBL" id="GBXM01067910">
    <property type="protein sequence ID" value="JAH40667.1"/>
    <property type="molecule type" value="Transcribed_RNA"/>
</dbReference>
<sequence length="51" mass="5804">MGGQQKVIDCSFLQQLWSIVKKGGIRGRYPVLWTLISVCLLDQGWQLKSKP</sequence>
<proteinExistence type="predicted"/>